<proteinExistence type="predicted"/>
<evidence type="ECO:0000313" key="2">
    <source>
        <dbReference type="Proteomes" id="UP001497535"/>
    </source>
</evidence>
<evidence type="ECO:0000313" key="1">
    <source>
        <dbReference type="EMBL" id="CAK5048665.1"/>
    </source>
</evidence>
<protein>
    <submittedName>
        <fullName evidence="1">Uncharacterized protein</fullName>
    </submittedName>
</protein>
<reference evidence="1" key="1">
    <citation type="submission" date="2023-11" db="EMBL/GenBank/DDBJ databases">
        <authorList>
            <person name="Poullet M."/>
        </authorList>
    </citation>
    <scope>NUCLEOTIDE SEQUENCE</scope>
    <source>
        <strain evidence="1">E1834</strain>
    </source>
</reference>
<dbReference type="EMBL" id="CAVMJV010000013">
    <property type="protein sequence ID" value="CAK5048665.1"/>
    <property type="molecule type" value="Genomic_DNA"/>
</dbReference>
<dbReference type="Proteomes" id="UP001497535">
    <property type="component" value="Unassembled WGS sequence"/>
</dbReference>
<sequence>MESTNWKPNVNSWSCEGFSQEQINFVCQCLFQWDEGERLVKLFSTNPHLLSTPYIKSSTVLKAYLFVLFHNRQFEAFFKVIGESKFEPSHHSDLIELWYDAKYEEDRNKKLKELVPVDKYRIRKKNPPPRSIWDGDELIYSFRKSARELLKEYYNQNRYPNSEEKRELERKTGLNKIQVRIKFKYLIKNLRYQIGLKIEDNVQRAKGESKK</sequence>
<name>A0ACB0YJ09_MELEN</name>
<keyword evidence="2" id="KW-1185">Reference proteome</keyword>
<gene>
    <name evidence="1" type="ORF">MENTE1834_LOCUS12798</name>
</gene>
<comment type="caution">
    <text evidence="1">The sequence shown here is derived from an EMBL/GenBank/DDBJ whole genome shotgun (WGS) entry which is preliminary data.</text>
</comment>
<organism evidence="1 2">
    <name type="scientific">Meloidogyne enterolobii</name>
    <name type="common">Root-knot nematode worm</name>
    <name type="synonym">Meloidogyne mayaguensis</name>
    <dbReference type="NCBI Taxonomy" id="390850"/>
    <lineage>
        <taxon>Eukaryota</taxon>
        <taxon>Metazoa</taxon>
        <taxon>Ecdysozoa</taxon>
        <taxon>Nematoda</taxon>
        <taxon>Chromadorea</taxon>
        <taxon>Rhabditida</taxon>
        <taxon>Tylenchina</taxon>
        <taxon>Tylenchomorpha</taxon>
        <taxon>Tylenchoidea</taxon>
        <taxon>Meloidogynidae</taxon>
        <taxon>Meloidogyninae</taxon>
        <taxon>Meloidogyne</taxon>
    </lineage>
</organism>
<accession>A0ACB0YJ09</accession>